<dbReference type="Gene3D" id="1.20.1280.50">
    <property type="match status" value="1"/>
</dbReference>
<sequence length="554" mass="62427">MPSSPSRERDKKPSGRPAMPLSRTAPRMVQVSQTQLDQPVLQRLRLEPDQPVLQRLRLESVPTEHDGIEPVQSRRDSLDAFNLLQPGACFIQTLPHEILSYIFLLGTKDSPLSFPKLVSGICRHWRQAALLTTALWARIDLSTGPPFSQARTWLDRAGPREVDIVWDIIIPESSDETAAPEDAWDSDDEDETAGLRGEIVTEGLMELIAPSMCRWRNLTLRCYDRDDMMGLLSECRSPAPRLQSMRLYVEAYETADDPDDLFPAELFNGVHPHLATIDLFGCDIPWTSTIFRGPHLVKLSVANAAKGELKELTDAMLASPNITTLTLNDSGAEPFHRRTLNPIQGGTIVMPNLDSVTLIDMALYSIGDFLGVLGGPVLSNIAIIHNPLDYKQAVDLSGTMFSFKYFENLKSLTLSEFASVPQFYRPLLNKGLLSLEYLHLQGCWIGPPFIKSFIPQKSEDPELNYWPVPCLRTLSLDGVEVTGDVIKDVVEARHAATANGMTRLRKVVLREMRPIKKEHESWLQENLDTLIIEKPVVNLRWSHPLRREYRGRIR</sequence>
<dbReference type="SUPFAM" id="SSF81383">
    <property type="entry name" value="F-box domain"/>
    <property type="match status" value="1"/>
</dbReference>
<name>A0A067MN44_BOTB1</name>
<dbReference type="HOGENOM" id="CLU_491744_0_0_1"/>
<dbReference type="Proteomes" id="UP000027195">
    <property type="component" value="Unassembled WGS sequence"/>
</dbReference>
<dbReference type="InParanoid" id="A0A067MN44"/>
<keyword evidence="3" id="KW-1185">Reference proteome</keyword>
<dbReference type="EMBL" id="KL198046">
    <property type="protein sequence ID" value="KDQ12996.1"/>
    <property type="molecule type" value="Genomic_DNA"/>
</dbReference>
<dbReference type="OrthoDB" id="3352270at2759"/>
<dbReference type="InterPro" id="IPR032675">
    <property type="entry name" value="LRR_dom_sf"/>
</dbReference>
<feature type="region of interest" description="Disordered" evidence="1">
    <location>
        <begin position="1"/>
        <end position="34"/>
    </location>
</feature>
<dbReference type="InterPro" id="IPR036047">
    <property type="entry name" value="F-box-like_dom_sf"/>
</dbReference>
<dbReference type="SUPFAM" id="SSF52047">
    <property type="entry name" value="RNI-like"/>
    <property type="match status" value="1"/>
</dbReference>
<dbReference type="Gene3D" id="3.80.10.10">
    <property type="entry name" value="Ribonuclease Inhibitor"/>
    <property type="match status" value="1"/>
</dbReference>
<evidence type="ECO:0000313" key="2">
    <source>
        <dbReference type="EMBL" id="KDQ12996.1"/>
    </source>
</evidence>
<organism evidence="2 3">
    <name type="scientific">Botryobasidium botryosum (strain FD-172 SS1)</name>
    <dbReference type="NCBI Taxonomy" id="930990"/>
    <lineage>
        <taxon>Eukaryota</taxon>
        <taxon>Fungi</taxon>
        <taxon>Dikarya</taxon>
        <taxon>Basidiomycota</taxon>
        <taxon>Agaricomycotina</taxon>
        <taxon>Agaricomycetes</taxon>
        <taxon>Cantharellales</taxon>
        <taxon>Botryobasidiaceae</taxon>
        <taxon>Botryobasidium</taxon>
    </lineage>
</organism>
<accession>A0A067MN44</accession>
<feature type="compositionally biased region" description="Basic and acidic residues" evidence="1">
    <location>
        <begin position="1"/>
        <end position="13"/>
    </location>
</feature>
<reference evidence="3" key="1">
    <citation type="journal article" date="2014" name="Proc. Natl. Acad. Sci. U.S.A.">
        <title>Extensive sampling of basidiomycete genomes demonstrates inadequacy of the white-rot/brown-rot paradigm for wood decay fungi.</title>
        <authorList>
            <person name="Riley R."/>
            <person name="Salamov A.A."/>
            <person name="Brown D.W."/>
            <person name="Nagy L.G."/>
            <person name="Floudas D."/>
            <person name="Held B.W."/>
            <person name="Levasseur A."/>
            <person name="Lombard V."/>
            <person name="Morin E."/>
            <person name="Otillar R."/>
            <person name="Lindquist E.A."/>
            <person name="Sun H."/>
            <person name="LaButti K.M."/>
            <person name="Schmutz J."/>
            <person name="Jabbour D."/>
            <person name="Luo H."/>
            <person name="Baker S.E."/>
            <person name="Pisabarro A.G."/>
            <person name="Walton J.D."/>
            <person name="Blanchette R.A."/>
            <person name="Henrissat B."/>
            <person name="Martin F."/>
            <person name="Cullen D."/>
            <person name="Hibbett D.S."/>
            <person name="Grigoriev I.V."/>
        </authorList>
    </citation>
    <scope>NUCLEOTIDE SEQUENCE [LARGE SCALE GENOMIC DNA]</scope>
    <source>
        <strain evidence="3">FD-172 SS1</strain>
    </source>
</reference>
<dbReference type="AlphaFoldDB" id="A0A067MN44"/>
<dbReference type="STRING" id="930990.A0A067MN44"/>
<evidence type="ECO:0000313" key="3">
    <source>
        <dbReference type="Proteomes" id="UP000027195"/>
    </source>
</evidence>
<protein>
    <submittedName>
        <fullName evidence="2">Uncharacterized protein</fullName>
    </submittedName>
</protein>
<proteinExistence type="predicted"/>
<evidence type="ECO:0000256" key="1">
    <source>
        <dbReference type="SAM" id="MobiDB-lite"/>
    </source>
</evidence>
<gene>
    <name evidence="2" type="ORF">BOTBODRAFT_33871</name>
</gene>